<accession>A0A1E5LJ35</accession>
<reference evidence="2 3" key="1">
    <citation type="submission" date="2016-08" db="EMBL/GenBank/DDBJ databases">
        <title>Genome of Bacillus solimangrovi GH2-4.</title>
        <authorList>
            <person name="Lim S."/>
            <person name="Kim B.-C."/>
        </authorList>
    </citation>
    <scope>NUCLEOTIDE SEQUENCE [LARGE SCALE GENOMIC DNA]</scope>
    <source>
        <strain evidence="2 3">GH2-4</strain>
    </source>
</reference>
<dbReference type="Pfam" id="PF13021">
    <property type="entry name" value="DUF3885"/>
    <property type="match status" value="1"/>
</dbReference>
<evidence type="ECO:0000313" key="2">
    <source>
        <dbReference type="EMBL" id="OEH94102.1"/>
    </source>
</evidence>
<proteinExistence type="predicted"/>
<dbReference type="AlphaFoldDB" id="A0A1E5LJ35"/>
<gene>
    <name evidence="2" type="ORF">BFG57_09655</name>
</gene>
<protein>
    <recommendedName>
        <fullName evidence="1">DUF3885 domain-containing protein</fullName>
    </recommendedName>
</protein>
<keyword evidence="3" id="KW-1185">Reference proteome</keyword>
<evidence type="ECO:0000259" key="1">
    <source>
        <dbReference type="Pfam" id="PF13021"/>
    </source>
</evidence>
<comment type="caution">
    <text evidence="2">The sequence shown here is derived from an EMBL/GenBank/DDBJ whole genome shotgun (WGS) entry which is preliminary data.</text>
</comment>
<organism evidence="2 3">
    <name type="scientific">Bacillus solimangrovi</name>
    <dbReference type="NCBI Taxonomy" id="1305675"/>
    <lineage>
        <taxon>Bacteria</taxon>
        <taxon>Bacillati</taxon>
        <taxon>Bacillota</taxon>
        <taxon>Bacilli</taxon>
        <taxon>Bacillales</taxon>
        <taxon>Bacillaceae</taxon>
        <taxon>Bacillus</taxon>
    </lineage>
</organism>
<dbReference type="EMBL" id="MJEH01000005">
    <property type="protein sequence ID" value="OEH94102.1"/>
    <property type="molecule type" value="Genomic_DNA"/>
</dbReference>
<dbReference type="Proteomes" id="UP000095209">
    <property type="component" value="Unassembled WGS sequence"/>
</dbReference>
<name>A0A1E5LJ35_9BACI</name>
<sequence length="330" mass="39463">MDMNSKEKYIEYMDNQFPSILKFPFRIQKNLPWLRFELGIPGEWRVNQDKYIDTALQKAITLFETTHSKEDEILLLVVDYVAFNKKNQYKKTKVFERYLKDKTLVNRLHMITNVSNDHDLREEWKSYSYIVQCKVSQLKIQNLLRAISHNDFVKQPYVSQSCYIINTSTNTIFHMYDDRGLDLFANDIEEIRPVYDQYSEWILDYDRKEIDEYFGKGLIDIEETNLEKNSREQRDEKLLEDLETKNNIEPEFPHKPVHMFEVNKESVSIVKTHLTSMGYDVLVNKVNEKSKQLITCRKPCQLYQYQVSIQTHLMALVAKKYDITYIGWDI</sequence>
<feature type="domain" description="DUF3885" evidence="1">
    <location>
        <begin position="11"/>
        <end position="206"/>
    </location>
</feature>
<evidence type="ECO:0000313" key="3">
    <source>
        <dbReference type="Proteomes" id="UP000095209"/>
    </source>
</evidence>
<dbReference type="InterPro" id="IPR024976">
    <property type="entry name" value="DUF3885"/>
</dbReference>
<dbReference type="STRING" id="1305675.BFG57_09655"/>